<name>A0A381R4D1_9ZZZZ</name>
<accession>A0A381R4D1</accession>
<sequence length="219" mass="24087">MNLSLAILTIGQTPRNDILPELTRWLPDTIQVQEFGALDGQPEEVIERLRPEASEHRLVTRLGDGRQAVVRKSWIARRLQDMLDGIDPRDYLAVVLLCTGEFPDLHFGGLFVDAQHLVDHGTHAICAGANRIGVLLPLIEQSQEFHYKTRSDQELRFAAASPYEGDELAGAAQALSDCDVIVMHCMGYTEAQRTSLAALTGKPVLLARRLVGAGIAQIV</sequence>
<dbReference type="Pfam" id="PF07302">
    <property type="entry name" value="AroM"/>
    <property type="match status" value="1"/>
</dbReference>
<proteinExistence type="predicted"/>
<gene>
    <name evidence="1" type="ORF">METZ01_LOCUS39475</name>
</gene>
<evidence type="ECO:0008006" key="2">
    <source>
        <dbReference type="Google" id="ProtNLM"/>
    </source>
</evidence>
<protein>
    <recommendedName>
        <fullName evidence="2">AroM protein</fullName>
    </recommendedName>
</protein>
<reference evidence="1" key="1">
    <citation type="submission" date="2018-05" db="EMBL/GenBank/DDBJ databases">
        <authorList>
            <person name="Lanie J.A."/>
            <person name="Ng W.-L."/>
            <person name="Kazmierczak K.M."/>
            <person name="Andrzejewski T.M."/>
            <person name="Davidsen T.M."/>
            <person name="Wayne K.J."/>
            <person name="Tettelin H."/>
            <person name="Glass J.I."/>
            <person name="Rusch D."/>
            <person name="Podicherti R."/>
            <person name="Tsui H.-C.T."/>
            <person name="Winkler M.E."/>
        </authorList>
    </citation>
    <scope>NUCLEOTIDE SEQUENCE</scope>
</reference>
<dbReference type="InterPro" id="IPR010843">
    <property type="entry name" value="Uncharacterised_AroM"/>
</dbReference>
<dbReference type="AlphaFoldDB" id="A0A381R4D1"/>
<dbReference type="EMBL" id="UINC01001691">
    <property type="protein sequence ID" value="SUZ86621.1"/>
    <property type="molecule type" value="Genomic_DNA"/>
</dbReference>
<organism evidence="1">
    <name type="scientific">marine metagenome</name>
    <dbReference type="NCBI Taxonomy" id="408172"/>
    <lineage>
        <taxon>unclassified sequences</taxon>
        <taxon>metagenomes</taxon>
        <taxon>ecological metagenomes</taxon>
    </lineage>
</organism>
<evidence type="ECO:0000313" key="1">
    <source>
        <dbReference type="EMBL" id="SUZ86621.1"/>
    </source>
</evidence>